<evidence type="ECO:0000256" key="7">
    <source>
        <dbReference type="HAMAP-Rule" id="MF_00675"/>
    </source>
</evidence>
<dbReference type="AlphaFoldDB" id="A0A5B7SYR5"/>
<sequence length="466" mass="53754">MKTFLTEDFLLQNTFAKRLYHDYAKDLPIIDYHNHLPPDEIANNRVFENISQVWLAGDHYKWRAMRALGIDEKYITGNASDKEKFMKWAETVPFTVRNPLYHWTHLELQRYFGIDTLLSPDNAEEIYETTSAKLQENSHHTVGLLQQMKVEYLCTTDDPTDSLEHHKRIADQQLSPKAFPTFRPDKAFAVEDVAVYNGYLQKLESATSSTIKTYFDLLAALENRIDYFHEVGARLADHGLEQLYYFGKEEHNCETLFLKVKEGKSLSTDEVAFFKYKTLLFLCKAYHKRGWTQQFHLGAIRNNNKRLLNDLGPDTGFDSMGDFSQARALSGFLNKLDSTDELTKTILYNLNPSDNEVFATMAGNFNDGSIRGKVQYGSAWWFLDQKDGMEKQLNTLSNMGLLSCMVGMLTDSRSFLSFPRHEYFRRILCNLIGTDVANGELPDDEKWLGKIVADISYHNAKNYFSL</sequence>
<dbReference type="Gene3D" id="3.20.20.140">
    <property type="entry name" value="Metal-dependent hydrolases"/>
    <property type="match status" value="1"/>
</dbReference>
<dbReference type="GO" id="GO:0008880">
    <property type="term" value="F:glucuronate isomerase activity"/>
    <property type="evidence" value="ECO:0007669"/>
    <property type="project" value="UniProtKB-UniRule"/>
</dbReference>
<dbReference type="GO" id="GO:0042840">
    <property type="term" value="P:D-glucuronate catabolic process"/>
    <property type="evidence" value="ECO:0007669"/>
    <property type="project" value="TreeGrafter"/>
</dbReference>
<accession>A0A5B7SYR5</accession>
<dbReference type="PANTHER" id="PTHR30068">
    <property type="entry name" value="URONATE ISOMERASE"/>
    <property type="match status" value="1"/>
</dbReference>
<evidence type="ECO:0000256" key="4">
    <source>
        <dbReference type="ARBA" id="ARBA00012546"/>
    </source>
</evidence>
<dbReference type="UniPathway" id="UPA00246"/>
<dbReference type="EC" id="5.3.1.12" evidence="4 7"/>
<dbReference type="Proteomes" id="UP000310017">
    <property type="component" value="Chromosome"/>
</dbReference>
<proteinExistence type="inferred from homology"/>
<protein>
    <recommendedName>
        <fullName evidence="5 7">Uronate isomerase</fullName>
        <ecNumber evidence="4 7">5.3.1.12</ecNumber>
    </recommendedName>
    <alternativeName>
        <fullName evidence="7">Glucuronate isomerase</fullName>
    </alternativeName>
    <alternativeName>
        <fullName evidence="7">Uronic isomerase</fullName>
    </alternativeName>
</protein>
<organism evidence="8 9">
    <name type="scientific">Aggregatimonas sangjinii</name>
    <dbReference type="NCBI Taxonomy" id="2583587"/>
    <lineage>
        <taxon>Bacteria</taxon>
        <taxon>Pseudomonadati</taxon>
        <taxon>Bacteroidota</taxon>
        <taxon>Flavobacteriia</taxon>
        <taxon>Flavobacteriales</taxon>
        <taxon>Flavobacteriaceae</taxon>
        <taxon>Aggregatimonas</taxon>
    </lineage>
</organism>
<evidence type="ECO:0000256" key="3">
    <source>
        <dbReference type="ARBA" id="ARBA00008397"/>
    </source>
</evidence>
<dbReference type="InterPro" id="IPR003766">
    <property type="entry name" value="Uronate_isomerase"/>
</dbReference>
<dbReference type="GO" id="GO:0019698">
    <property type="term" value="P:D-galacturonate catabolic process"/>
    <property type="evidence" value="ECO:0007669"/>
    <property type="project" value="TreeGrafter"/>
</dbReference>
<keyword evidence="6 7" id="KW-0413">Isomerase</keyword>
<evidence type="ECO:0000313" key="9">
    <source>
        <dbReference type="Proteomes" id="UP000310017"/>
    </source>
</evidence>
<dbReference type="RefSeq" id="WP_138854281.1">
    <property type="nucleotide sequence ID" value="NZ_CP040710.1"/>
</dbReference>
<evidence type="ECO:0000256" key="2">
    <source>
        <dbReference type="ARBA" id="ARBA00004892"/>
    </source>
</evidence>
<dbReference type="Gene3D" id="1.10.2020.10">
    <property type="entry name" value="uronate isomerase, domain 2, chain A"/>
    <property type="match status" value="1"/>
</dbReference>
<evidence type="ECO:0000256" key="1">
    <source>
        <dbReference type="ARBA" id="ARBA00001165"/>
    </source>
</evidence>
<comment type="similarity">
    <text evidence="3 7">Belongs to the metallo-dependent hydrolases superfamily. Uronate isomerase family.</text>
</comment>
<dbReference type="KEGG" id="asag:FGM00_18155"/>
<name>A0A5B7SYR5_9FLAO</name>
<evidence type="ECO:0000256" key="6">
    <source>
        <dbReference type="ARBA" id="ARBA00023235"/>
    </source>
</evidence>
<keyword evidence="9" id="KW-1185">Reference proteome</keyword>
<dbReference type="InterPro" id="IPR032466">
    <property type="entry name" value="Metal_Hydrolase"/>
</dbReference>
<dbReference type="Pfam" id="PF02614">
    <property type="entry name" value="UxaC"/>
    <property type="match status" value="1"/>
</dbReference>
<reference evidence="8 9" key="1">
    <citation type="submission" date="2019-05" db="EMBL/GenBank/DDBJ databases">
        <title>Genome sequencing of F202Z8.</title>
        <authorList>
            <person name="Kwon Y.M."/>
        </authorList>
    </citation>
    <scope>NUCLEOTIDE SEQUENCE [LARGE SCALE GENOMIC DNA]</scope>
    <source>
        <strain evidence="8 9">F202Z8</strain>
    </source>
</reference>
<comment type="catalytic activity">
    <reaction evidence="7">
        <text>aldehydo-D-galacturonate = keto-D-tagaturonate</text>
        <dbReference type="Rhea" id="RHEA:27702"/>
        <dbReference type="ChEBI" id="CHEBI:12952"/>
        <dbReference type="ChEBI" id="CHEBI:17886"/>
    </reaction>
</comment>
<dbReference type="EMBL" id="CP040710">
    <property type="protein sequence ID" value="QCX01944.1"/>
    <property type="molecule type" value="Genomic_DNA"/>
</dbReference>
<evidence type="ECO:0000313" key="8">
    <source>
        <dbReference type="EMBL" id="QCX01944.1"/>
    </source>
</evidence>
<dbReference type="PANTHER" id="PTHR30068:SF4">
    <property type="entry name" value="URONATE ISOMERASE"/>
    <property type="match status" value="1"/>
</dbReference>
<dbReference type="OrthoDB" id="9766564at2"/>
<dbReference type="HAMAP" id="MF_00675">
    <property type="entry name" value="UxaC"/>
    <property type="match status" value="1"/>
</dbReference>
<comment type="catalytic activity">
    <reaction evidence="1 7">
        <text>D-glucuronate = D-fructuronate</text>
        <dbReference type="Rhea" id="RHEA:13049"/>
        <dbReference type="ChEBI" id="CHEBI:58720"/>
        <dbReference type="ChEBI" id="CHEBI:59863"/>
        <dbReference type="EC" id="5.3.1.12"/>
    </reaction>
</comment>
<gene>
    <name evidence="7 8" type="primary">uxaC</name>
    <name evidence="8" type="ORF">FGM00_18155</name>
</gene>
<dbReference type="SUPFAM" id="SSF51556">
    <property type="entry name" value="Metallo-dependent hydrolases"/>
    <property type="match status" value="1"/>
</dbReference>
<comment type="pathway">
    <text evidence="2 7">Carbohydrate metabolism; pentose and glucuronate interconversion.</text>
</comment>
<evidence type="ECO:0000256" key="5">
    <source>
        <dbReference type="ARBA" id="ARBA00020555"/>
    </source>
</evidence>
<dbReference type="NCBIfam" id="NF002794">
    <property type="entry name" value="PRK02925.1"/>
    <property type="match status" value="1"/>
</dbReference>